<comment type="subcellular location">
    <subcellularLocation>
        <location evidence="2">Cytoplasm</location>
        <location evidence="2">Cytoskeleton</location>
        <location evidence="2">Spindle</location>
    </subcellularLocation>
    <subcellularLocation>
        <location evidence="1">Nucleus</location>
    </subcellularLocation>
</comment>
<feature type="region of interest" description="Disordered" evidence="7">
    <location>
        <begin position="196"/>
        <end position="299"/>
    </location>
</feature>
<dbReference type="GO" id="GO:0005634">
    <property type="term" value="C:nucleus"/>
    <property type="evidence" value="ECO:0007669"/>
    <property type="project" value="UniProtKB-SubCell"/>
</dbReference>
<keyword evidence="5" id="KW-0206">Cytoskeleton</keyword>
<feature type="compositionally biased region" description="Low complexity" evidence="7">
    <location>
        <begin position="231"/>
        <end position="246"/>
    </location>
</feature>
<dbReference type="OMA" id="MPEPRFK"/>
<dbReference type="GO" id="GO:0005819">
    <property type="term" value="C:spindle"/>
    <property type="evidence" value="ECO:0007669"/>
    <property type="project" value="UniProtKB-SubCell"/>
</dbReference>
<evidence type="ECO:0000256" key="3">
    <source>
        <dbReference type="ARBA" id="ARBA00010042"/>
    </source>
</evidence>
<reference evidence="10 11" key="1">
    <citation type="submission" date="2016-07" db="EMBL/GenBank/DDBJ databases">
        <title>Pervasive Adenine N6-methylation of Active Genes in Fungi.</title>
        <authorList>
            <consortium name="DOE Joint Genome Institute"/>
            <person name="Mondo S.J."/>
            <person name="Dannebaum R.O."/>
            <person name="Kuo R.C."/>
            <person name="Labutti K."/>
            <person name="Haridas S."/>
            <person name="Kuo A."/>
            <person name="Salamov A."/>
            <person name="Ahrendt S.R."/>
            <person name="Lipzen A."/>
            <person name="Sullivan W."/>
            <person name="Andreopoulos W.B."/>
            <person name="Clum A."/>
            <person name="Lindquist E."/>
            <person name="Daum C."/>
            <person name="Ramamoorthy G.K."/>
            <person name="Gryganskyi A."/>
            <person name="Culley D."/>
            <person name="Magnuson J.K."/>
            <person name="James T.Y."/>
            <person name="O'Malley M.A."/>
            <person name="Stajich J.E."/>
            <person name="Spatafora J.W."/>
            <person name="Visel A."/>
            <person name="Grigoriev I.V."/>
        </authorList>
    </citation>
    <scope>NUCLEOTIDE SEQUENCE [LARGE SCALE GENOMIC DNA]</scope>
    <source>
        <strain evidence="10 11">NRRL 2496</strain>
    </source>
</reference>
<evidence type="ECO:0000313" key="11">
    <source>
        <dbReference type="Proteomes" id="UP000242180"/>
    </source>
</evidence>
<keyword evidence="4" id="KW-0963">Cytoplasm</keyword>
<evidence type="ECO:0000256" key="6">
    <source>
        <dbReference type="ARBA" id="ARBA00023242"/>
    </source>
</evidence>
<comment type="similarity">
    <text evidence="3">Belongs to the INCENP family.</text>
</comment>
<keyword evidence="8" id="KW-0472">Membrane</keyword>
<organism evidence="10 11">
    <name type="scientific">Syncephalastrum racemosum</name>
    <name type="common">Filamentous fungus</name>
    <dbReference type="NCBI Taxonomy" id="13706"/>
    <lineage>
        <taxon>Eukaryota</taxon>
        <taxon>Fungi</taxon>
        <taxon>Fungi incertae sedis</taxon>
        <taxon>Mucoromycota</taxon>
        <taxon>Mucoromycotina</taxon>
        <taxon>Mucoromycetes</taxon>
        <taxon>Mucorales</taxon>
        <taxon>Syncephalastraceae</taxon>
        <taxon>Syncephalastrum</taxon>
    </lineage>
</organism>
<proteinExistence type="inferred from homology"/>
<keyword evidence="6" id="KW-0539">Nucleus</keyword>
<keyword evidence="8" id="KW-0812">Transmembrane</keyword>
<feature type="compositionally biased region" description="Polar residues" evidence="7">
    <location>
        <begin position="346"/>
        <end position="359"/>
    </location>
</feature>
<evidence type="ECO:0000256" key="8">
    <source>
        <dbReference type="SAM" id="Phobius"/>
    </source>
</evidence>
<accession>A0A1X2HQV2</accession>
<evidence type="ECO:0000256" key="4">
    <source>
        <dbReference type="ARBA" id="ARBA00022490"/>
    </source>
</evidence>
<evidence type="ECO:0000256" key="1">
    <source>
        <dbReference type="ARBA" id="ARBA00004123"/>
    </source>
</evidence>
<dbReference type="OrthoDB" id="6123at2759"/>
<evidence type="ECO:0000256" key="7">
    <source>
        <dbReference type="SAM" id="MobiDB-lite"/>
    </source>
</evidence>
<feature type="compositionally biased region" description="Polar residues" evidence="7">
    <location>
        <begin position="270"/>
        <end position="294"/>
    </location>
</feature>
<evidence type="ECO:0000256" key="2">
    <source>
        <dbReference type="ARBA" id="ARBA00004186"/>
    </source>
</evidence>
<keyword evidence="11" id="KW-1185">Reference proteome</keyword>
<feature type="region of interest" description="Disordered" evidence="7">
    <location>
        <begin position="55"/>
        <end position="155"/>
    </location>
</feature>
<sequence length="456" mass="50181">MDLQEKGEAWAHDQHLKLTTMANEKVSQIDLAVDDHLAWFKQHSTVESLLSTRYNNKKRPRSATIMESDGESTSTKRTGRNEGAETDEEFFDAPDHESQQENTIPSPPAVRRSPRTRHREVAEQAPPATRRKQSHHDDTQNNPLRRSDSTTSMSPEIRPATALSNASDRGSTEPLISAIGTESYIAAVEAPVIEIPSTSPLTPNPKRPRSTASSSQIAKESELAQSKAVRTRSSSLVSSSTPVAAATERRQSRRSTDPKTSLHPEESQRRGNSMGSASSWSTRTSLLSAKTSLSRRTEDMVGMSSMVSIGSLDLPKLSAPQGIPIPTEKQDLGEEEDRVQLVRIGRSQQTPDSSSNQTVLIPDDYQPESEEQPDPVVDLTSVPAWAKDPDLAAQLERQSKVDADRIFGRIRTVNLDGKVYVWMHGFVLNLLYIVFLAIFPPHVEAPAEAPAEPSAE</sequence>
<evidence type="ECO:0000256" key="5">
    <source>
        <dbReference type="ARBA" id="ARBA00023212"/>
    </source>
</evidence>
<protein>
    <recommendedName>
        <fullName evidence="9">Inner centromere protein ARK-binding domain-containing protein</fullName>
    </recommendedName>
</protein>
<feature type="region of interest" description="Disordered" evidence="7">
    <location>
        <begin position="314"/>
        <end position="375"/>
    </location>
</feature>
<dbReference type="Pfam" id="PF03941">
    <property type="entry name" value="INCENP_ARK-bind"/>
    <property type="match status" value="1"/>
</dbReference>
<feature type="domain" description="Inner centromere protein ARK-binding" evidence="9">
    <location>
        <begin position="363"/>
        <end position="416"/>
    </location>
</feature>
<evidence type="ECO:0000313" key="10">
    <source>
        <dbReference type="EMBL" id="ORZ01758.1"/>
    </source>
</evidence>
<dbReference type="InParanoid" id="A0A1X2HQV2"/>
<feature type="transmembrane region" description="Helical" evidence="8">
    <location>
        <begin position="419"/>
        <end position="439"/>
    </location>
</feature>
<feature type="compositionally biased region" description="Polar residues" evidence="7">
    <location>
        <begin position="140"/>
        <end position="154"/>
    </location>
</feature>
<dbReference type="Proteomes" id="UP000242180">
    <property type="component" value="Unassembled WGS sequence"/>
</dbReference>
<feature type="compositionally biased region" description="Basic and acidic residues" evidence="7">
    <location>
        <begin position="247"/>
        <end position="269"/>
    </location>
</feature>
<gene>
    <name evidence="10" type="ORF">BCR43DRAFT_487455</name>
</gene>
<dbReference type="InterPro" id="IPR005635">
    <property type="entry name" value="Inner_centromere_prot_ARK-bd"/>
</dbReference>
<comment type="caution">
    <text evidence="10">The sequence shown here is derived from an EMBL/GenBank/DDBJ whole genome shotgun (WGS) entry which is preliminary data.</text>
</comment>
<keyword evidence="8" id="KW-1133">Transmembrane helix</keyword>
<evidence type="ECO:0000259" key="9">
    <source>
        <dbReference type="Pfam" id="PF03941"/>
    </source>
</evidence>
<name>A0A1X2HQV2_SYNRA</name>
<dbReference type="EMBL" id="MCGN01000002">
    <property type="protein sequence ID" value="ORZ01758.1"/>
    <property type="molecule type" value="Genomic_DNA"/>
</dbReference>
<dbReference type="AlphaFoldDB" id="A0A1X2HQV2"/>